<dbReference type="Pfam" id="PF02536">
    <property type="entry name" value="mTERF"/>
    <property type="match status" value="1"/>
</dbReference>
<dbReference type="InterPro" id="IPR003690">
    <property type="entry name" value="MTERF"/>
</dbReference>
<dbReference type="InterPro" id="IPR038538">
    <property type="entry name" value="MTERF_sf"/>
</dbReference>
<dbReference type="SMART" id="SM00733">
    <property type="entry name" value="Mterf"/>
    <property type="match status" value="3"/>
</dbReference>
<name>A0AAY4BMX4_9TELE</name>
<dbReference type="GeneID" id="114767242"/>
<comment type="similarity">
    <text evidence="1">Belongs to the mTERF family.</text>
</comment>
<dbReference type="GeneTree" id="ENSGT00530000063817"/>
<dbReference type="Ensembl" id="ENSDCDT00010026164.1">
    <property type="protein sequence ID" value="ENSDCDP00010022260.1"/>
    <property type="gene ID" value="ENSDCDG00010012692.1"/>
</dbReference>
<evidence type="ECO:0000313" key="4">
    <source>
        <dbReference type="Proteomes" id="UP000694580"/>
    </source>
</evidence>
<keyword evidence="4" id="KW-1185">Reference proteome</keyword>
<dbReference type="RefSeq" id="XP_028814663.1">
    <property type="nucleotide sequence ID" value="XM_028958830.1"/>
</dbReference>
<keyword evidence="2" id="KW-0809">Transit peptide</keyword>
<reference evidence="3" key="3">
    <citation type="submission" date="2025-09" db="UniProtKB">
        <authorList>
            <consortium name="Ensembl"/>
        </authorList>
    </citation>
    <scope>IDENTIFICATION</scope>
</reference>
<evidence type="ECO:0008006" key="5">
    <source>
        <dbReference type="Google" id="ProtNLM"/>
    </source>
</evidence>
<dbReference type="Gene3D" id="1.25.70.10">
    <property type="entry name" value="Transcription termination factor 3, mitochondrial"/>
    <property type="match status" value="2"/>
</dbReference>
<evidence type="ECO:0000256" key="1">
    <source>
        <dbReference type="ARBA" id="ARBA00007692"/>
    </source>
</evidence>
<dbReference type="Proteomes" id="UP000694580">
    <property type="component" value="Chromosome 17"/>
</dbReference>
<dbReference type="AlphaFoldDB" id="A0AAY4BMX4"/>
<accession>A0AAY4BMX4</accession>
<dbReference type="GO" id="GO:0003676">
    <property type="term" value="F:nucleic acid binding"/>
    <property type="evidence" value="ECO:0007669"/>
    <property type="project" value="InterPro"/>
</dbReference>
<dbReference type="PANTHER" id="PTHR15437">
    <property type="entry name" value="TRANSCRIPTION TERMINATION FACTOR, MITOCHONDRIAL"/>
    <property type="match status" value="1"/>
</dbReference>
<reference evidence="3 4" key="1">
    <citation type="submission" date="2020-06" db="EMBL/GenBank/DDBJ databases">
        <authorList>
            <consortium name="Wellcome Sanger Institute Data Sharing"/>
        </authorList>
    </citation>
    <scope>NUCLEOTIDE SEQUENCE [LARGE SCALE GENOMIC DNA]</scope>
</reference>
<proteinExistence type="inferred from homology"/>
<reference evidence="3" key="2">
    <citation type="submission" date="2025-08" db="UniProtKB">
        <authorList>
            <consortium name="Ensembl"/>
        </authorList>
    </citation>
    <scope>IDENTIFICATION</scope>
</reference>
<dbReference type="FunFam" id="1.25.70.10:FF:000042">
    <property type="entry name" value="Mitochondrial transcription termination factor 2"/>
    <property type="match status" value="1"/>
</dbReference>
<dbReference type="GO" id="GO:0005759">
    <property type="term" value="C:mitochondrial matrix"/>
    <property type="evidence" value="ECO:0007669"/>
    <property type="project" value="TreeGrafter"/>
</dbReference>
<organism evidence="3 4">
    <name type="scientific">Denticeps clupeoides</name>
    <name type="common">denticle herring</name>
    <dbReference type="NCBI Taxonomy" id="299321"/>
    <lineage>
        <taxon>Eukaryota</taxon>
        <taxon>Metazoa</taxon>
        <taxon>Chordata</taxon>
        <taxon>Craniata</taxon>
        <taxon>Vertebrata</taxon>
        <taxon>Euteleostomi</taxon>
        <taxon>Actinopterygii</taxon>
        <taxon>Neopterygii</taxon>
        <taxon>Teleostei</taxon>
        <taxon>Clupei</taxon>
        <taxon>Clupeiformes</taxon>
        <taxon>Denticipitoidei</taxon>
        <taxon>Denticipitidae</taxon>
        <taxon>Denticeps</taxon>
    </lineage>
</organism>
<gene>
    <name evidence="3" type="primary">MTERF2</name>
</gene>
<dbReference type="PANTHER" id="PTHR15437:SF1">
    <property type="entry name" value="TRANSCRIPTION TERMINATION FACTOR 2, MITOCHONDRIAL"/>
    <property type="match status" value="1"/>
</dbReference>
<evidence type="ECO:0000256" key="2">
    <source>
        <dbReference type="ARBA" id="ARBA00022946"/>
    </source>
</evidence>
<sequence length="377" mass="42834">MLRLITATVCCYCQHVRVVPPLAARSCTRLSPAENQQTVDALYGLSVDIRRVRKMKAWVLHRTPAYVNEAACLLRGLGADSLVIARVIEQHPEAILCSPEEMQSQQELWMTVCPSKKDLVGIIEKFPASFFTSARHHENQRANIQFFQSLGINKRIVSKLMAGAPQSFSQPVQQNQRMVQTLQDAYLHLGAREDNMKVWLQKLLSQNPYVLLKSPEAMQDNLLFLHDRGFSSIELYRLLSKLKGFVTELSPDGMRHTLTFSQDTLGCSDEELREVILKCPALLYYPVPILTERFQNFLAVGVSMAQIMETPTVLELTTEIVLYRIEKLKAYGYDIRTGGLEALNGTKKDFEKSYGRLQLRRERPMFNPVAPLIASDD</sequence>
<dbReference type="GO" id="GO:0006393">
    <property type="term" value="P:termination of mitochondrial transcription"/>
    <property type="evidence" value="ECO:0007669"/>
    <property type="project" value="TreeGrafter"/>
</dbReference>
<protein>
    <recommendedName>
        <fullName evidence="5">Mitochondrial transcription termination factor 2</fullName>
    </recommendedName>
</protein>
<evidence type="ECO:0000313" key="3">
    <source>
        <dbReference type="Ensembl" id="ENSDCDP00010022260.1"/>
    </source>
</evidence>